<accession>A0A0Q9YQ25</accession>
<dbReference type="Proteomes" id="UP000051497">
    <property type="component" value="Unassembled WGS sequence"/>
</dbReference>
<keyword evidence="3" id="KW-1185">Reference proteome</keyword>
<reference evidence="2" key="2">
    <citation type="journal article" date="2016" name="Genome Announc.">
        <title>Draft Genome Sequences of Two Novel Amoeba-Resistant Intranuclear Bacteria, 'Candidatus Berkiella cookevillensis' and 'Candidatus Berkiella aquae'.</title>
        <authorList>
            <person name="Mehari Y.T."/>
            <person name="Arivett B.A."/>
            <person name="Farone A.L."/>
            <person name="Gunderson J.H."/>
            <person name="Farone M.B."/>
        </authorList>
    </citation>
    <scope>NUCLEOTIDE SEQUENCE</scope>
    <source>
        <strain evidence="2">HT99</strain>
    </source>
</reference>
<evidence type="ECO:0000313" key="2">
    <source>
        <dbReference type="EMBL" id="MCS5710839.1"/>
    </source>
</evidence>
<dbReference type="EMBL" id="LKAJ01000015">
    <property type="protein sequence ID" value="KRG19778.1"/>
    <property type="molecule type" value="Genomic_DNA"/>
</dbReference>
<dbReference type="EMBL" id="LKAJ02000001">
    <property type="protein sequence ID" value="MCS5710839.1"/>
    <property type="molecule type" value="Genomic_DNA"/>
</dbReference>
<gene>
    <name evidence="2" type="ORF">HT99x_005315</name>
    <name evidence="1" type="ORF">HT99x_02758</name>
</gene>
<reference evidence="1" key="1">
    <citation type="submission" date="2015-09" db="EMBL/GenBank/DDBJ databases">
        <title>Draft Genome Sequences of Two Novel Amoeba-resistant Intranuclear Bacteria, Candidatus Berkiella cookevillensis and Candidatus Berkiella aquae.</title>
        <authorList>
            <person name="Mehari Y.T."/>
            <person name="Arivett B.A."/>
            <person name="Farone A.L."/>
            <person name="Gunderson J.H."/>
            <person name="Farone M.B."/>
        </authorList>
    </citation>
    <scope>NUCLEOTIDE SEQUENCE [LARGE SCALE GENOMIC DNA]</scope>
    <source>
        <strain evidence="1">HT99</strain>
    </source>
</reference>
<organism evidence="1">
    <name type="scientific">Candidatus Berkiella aquae</name>
    <dbReference type="NCBI Taxonomy" id="295108"/>
    <lineage>
        <taxon>Bacteria</taxon>
        <taxon>Pseudomonadati</taxon>
        <taxon>Pseudomonadota</taxon>
        <taxon>Gammaproteobacteria</taxon>
        <taxon>Candidatus Berkiellales</taxon>
        <taxon>Candidatus Berkiellaceae</taxon>
        <taxon>Candidatus Berkiella</taxon>
    </lineage>
</organism>
<proteinExistence type="predicted"/>
<reference evidence="2" key="3">
    <citation type="submission" date="2021-06" db="EMBL/GenBank/DDBJ databases">
        <title>Genomic Description and Analysis of Intracellular Bacteria, Candidatus Berkiella cookevillensis and Candidatus Berkiella aquae.</title>
        <authorList>
            <person name="Kidane D.T."/>
            <person name="Mehari Y.T."/>
            <person name="Rice F.C."/>
            <person name="Arivett B.A."/>
            <person name="Farone A.L."/>
            <person name="Berk S.G."/>
            <person name="Farone M.B."/>
        </authorList>
    </citation>
    <scope>NUCLEOTIDE SEQUENCE</scope>
    <source>
        <strain evidence="2">HT99</strain>
    </source>
</reference>
<name>A0A0Q9YQ25_9GAMM</name>
<dbReference type="AlphaFoldDB" id="A0A0Q9YQ25"/>
<evidence type="ECO:0000313" key="1">
    <source>
        <dbReference type="EMBL" id="KRG19778.1"/>
    </source>
</evidence>
<sequence length="276" mass="31924">MKWQFIRTAEAIDHKLQYVDMNDGIVYLENSNGFKTYGVSACIVFVAYQRDQLLFMWHWEPPGSKRCLEKVDIEVKELLQEISDSLDSRGISQKETTIYAVGGQESSYNSICVLQMLSKIGNKLFNLNTEYLCKVHYEDFFDLYVLANKPLFHAIHYHVAVTAKEMKKQDKCIPSTLNQLALYCHHLFKIEIEESFNKQLLCSDGSLDRTSKEEPKVIWHRKLEAIEKPKQNRPTQDRTPITKASQNTHPLLLSRTAIKVSIEEPLNKIAIGRSIR</sequence>
<dbReference type="RefSeq" id="WP_075067351.1">
    <property type="nucleotide sequence ID" value="NZ_LKAJ02000001.1"/>
</dbReference>
<dbReference type="STRING" id="295108.HT99x_02758"/>
<evidence type="ECO:0000313" key="3">
    <source>
        <dbReference type="Proteomes" id="UP000051497"/>
    </source>
</evidence>
<protein>
    <submittedName>
        <fullName evidence="1">Uncharacterized protein</fullName>
    </submittedName>
</protein>
<comment type="caution">
    <text evidence="1">The sequence shown here is derived from an EMBL/GenBank/DDBJ whole genome shotgun (WGS) entry which is preliminary data.</text>
</comment>